<dbReference type="PANTHER" id="PTHR47171:SF3">
    <property type="entry name" value="FARA-RELATED"/>
    <property type="match status" value="1"/>
</dbReference>
<dbReference type="AlphaFoldDB" id="A0A0L1IM75"/>
<dbReference type="SMART" id="SM00906">
    <property type="entry name" value="Fungal_trans"/>
    <property type="match status" value="1"/>
</dbReference>
<proteinExistence type="predicted"/>
<evidence type="ECO:0000256" key="1">
    <source>
        <dbReference type="ARBA" id="ARBA00022833"/>
    </source>
</evidence>
<dbReference type="Pfam" id="PF04082">
    <property type="entry name" value="Fungal_trans"/>
    <property type="match status" value="1"/>
</dbReference>
<dbReference type="GO" id="GO:0006351">
    <property type="term" value="P:DNA-templated transcription"/>
    <property type="evidence" value="ECO:0007669"/>
    <property type="project" value="InterPro"/>
</dbReference>
<dbReference type="InterPro" id="IPR052073">
    <property type="entry name" value="Amide_Lactam_Regulators"/>
</dbReference>
<protein>
    <recommendedName>
        <fullName evidence="7">Xylanolytic transcriptional activator regulatory domain-containing protein</fullName>
    </recommendedName>
</protein>
<dbReference type="GO" id="GO:0003677">
    <property type="term" value="F:DNA binding"/>
    <property type="evidence" value="ECO:0007669"/>
    <property type="project" value="UniProtKB-KW"/>
</dbReference>
<accession>A0A0L1IM75</accession>
<keyword evidence="2" id="KW-0805">Transcription regulation</keyword>
<dbReference type="EMBL" id="JNOM01000553">
    <property type="protein sequence ID" value="KNG80716.1"/>
    <property type="molecule type" value="Genomic_DNA"/>
</dbReference>
<evidence type="ECO:0000256" key="4">
    <source>
        <dbReference type="ARBA" id="ARBA00023163"/>
    </source>
</evidence>
<dbReference type="RefSeq" id="XP_015401639.1">
    <property type="nucleotide sequence ID" value="XM_015556261.1"/>
</dbReference>
<dbReference type="CDD" id="cd12148">
    <property type="entry name" value="fungal_TF_MHR"/>
    <property type="match status" value="1"/>
</dbReference>
<sequence>MATFRWDFTSNVEHRKPHPPHRPKAMGRKPQACVPCHERKRWDADMNFRKPKNTHGQVPTQRQQSKAAEGDLRSHAFNSTPSINHANGSITNHATLGADQSDGRPPTLVPTRPPEMSFTTQTNLPPLQEPLPHRSPSSGVSAREEQSAELPNEQQMRDDSPDLARLNGSSQVEEGEADYHEGISSIYILSEALGCSTSNNLAERILRESPGGVSELDDVDSAYLRHKGVYNIPVSAVCDQLIRLFFDRVYAYAPVFDRVRFTRDYRQQKPSLFLLHAILASAIPHASIELLHDAGFDDHITAQRCFFTRAKLLHDVGGEKSQVRILQGSLFLAMSPVSRDMEKDHRYWISNAARIAIRLGLHRSRTASNFDPDSRKIYRRIWWVVYSWDTLLALHGLEAVRSFQHGEFDTPTLTKDDWGEENISPDIEDLLRPIPELHKSFLIESCKLQFGVGRFWKDFISSESGSAVEQIRDFMASWRRSLQEGLKVSDVQDWNESNFWALYLNTRCYVCECVIYRMLRSHLRPSKNALYQLADKNLTSAMFELDVMLGRISANRMAQYCPWYTCACTALALHIEKAVTTPVSTHEKYLNIFRIHSELEFLRELSKMSSLNKSSLQMFEKIIRTTGLCISMSEASTPSGQELESEFVFNPPSETPRRYALQTTQGLCTGDSEFALGLNIPDFELPFDFQFGPLGLMIWSTT</sequence>
<reference evidence="8 9" key="1">
    <citation type="submission" date="2014-06" db="EMBL/GenBank/DDBJ databases">
        <title>The Genome of the Aflatoxigenic Filamentous Fungus Aspergillus nomius.</title>
        <authorList>
            <person name="Moore M.G."/>
            <person name="Shannon B.M."/>
            <person name="Brian M.M."/>
        </authorList>
    </citation>
    <scope>NUCLEOTIDE SEQUENCE [LARGE SCALE GENOMIC DNA]</scope>
    <source>
        <strain evidence="8 9">NRRL 13137</strain>
    </source>
</reference>
<dbReference type="GO" id="GO:0008270">
    <property type="term" value="F:zinc ion binding"/>
    <property type="evidence" value="ECO:0007669"/>
    <property type="project" value="InterPro"/>
</dbReference>
<evidence type="ECO:0000313" key="9">
    <source>
        <dbReference type="Proteomes" id="UP000037505"/>
    </source>
</evidence>
<evidence type="ECO:0000259" key="7">
    <source>
        <dbReference type="SMART" id="SM00906"/>
    </source>
</evidence>
<evidence type="ECO:0000256" key="6">
    <source>
        <dbReference type="SAM" id="MobiDB-lite"/>
    </source>
</evidence>
<dbReference type="InterPro" id="IPR007219">
    <property type="entry name" value="XnlR_reg_dom"/>
</dbReference>
<feature type="domain" description="Xylanolytic transcriptional activator regulatory" evidence="7">
    <location>
        <begin position="345"/>
        <end position="417"/>
    </location>
</feature>
<feature type="compositionally biased region" description="Basic residues" evidence="6">
    <location>
        <begin position="15"/>
        <end position="27"/>
    </location>
</feature>
<comment type="caution">
    <text evidence="8">The sequence shown here is derived from an EMBL/GenBank/DDBJ whole genome shotgun (WGS) entry which is preliminary data.</text>
</comment>
<keyword evidence="5" id="KW-0539">Nucleus</keyword>
<dbReference type="OrthoDB" id="5121955at2759"/>
<gene>
    <name evidence="8" type="ORF">ANOM_011005</name>
</gene>
<keyword evidence="1" id="KW-0862">Zinc</keyword>
<feature type="compositionally biased region" description="Basic and acidic residues" evidence="6">
    <location>
        <begin position="36"/>
        <end position="48"/>
    </location>
</feature>
<dbReference type="GeneID" id="26812809"/>
<feature type="compositionally biased region" description="Polar residues" evidence="6">
    <location>
        <begin position="76"/>
        <end position="94"/>
    </location>
</feature>
<organism evidence="8 9">
    <name type="scientific">Aspergillus nomiae NRRL (strain ATCC 15546 / NRRL 13137 / CBS 260.88 / M93)</name>
    <dbReference type="NCBI Taxonomy" id="1509407"/>
    <lineage>
        <taxon>Eukaryota</taxon>
        <taxon>Fungi</taxon>
        <taxon>Dikarya</taxon>
        <taxon>Ascomycota</taxon>
        <taxon>Pezizomycotina</taxon>
        <taxon>Eurotiomycetes</taxon>
        <taxon>Eurotiomycetidae</taxon>
        <taxon>Eurotiales</taxon>
        <taxon>Aspergillaceae</taxon>
        <taxon>Aspergillus</taxon>
        <taxon>Aspergillus subgen. Circumdati</taxon>
    </lineage>
</organism>
<keyword evidence="4" id="KW-0804">Transcription</keyword>
<evidence type="ECO:0000256" key="2">
    <source>
        <dbReference type="ARBA" id="ARBA00023015"/>
    </source>
</evidence>
<feature type="region of interest" description="Disordered" evidence="6">
    <location>
        <begin position="1"/>
        <end position="175"/>
    </location>
</feature>
<keyword evidence="9" id="KW-1185">Reference proteome</keyword>
<evidence type="ECO:0000256" key="3">
    <source>
        <dbReference type="ARBA" id="ARBA00023125"/>
    </source>
</evidence>
<dbReference type="PANTHER" id="PTHR47171">
    <property type="entry name" value="FARA-RELATED"/>
    <property type="match status" value="1"/>
</dbReference>
<feature type="compositionally biased region" description="Polar residues" evidence="6">
    <location>
        <begin position="54"/>
        <end position="66"/>
    </location>
</feature>
<dbReference type="Proteomes" id="UP000037505">
    <property type="component" value="Unassembled WGS sequence"/>
</dbReference>
<evidence type="ECO:0000313" key="8">
    <source>
        <dbReference type="EMBL" id="KNG80716.1"/>
    </source>
</evidence>
<name>A0A0L1IM75_ASPN3</name>
<evidence type="ECO:0000256" key="5">
    <source>
        <dbReference type="ARBA" id="ARBA00023242"/>
    </source>
</evidence>
<keyword evidence="3" id="KW-0238">DNA-binding</keyword>